<evidence type="ECO:0000256" key="6">
    <source>
        <dbReference type="ARBA" id="ARBA00023136"/>
    </source>
</evidence>
<dbReference type="CDD" id="cd06261">
    <property type="entry name" value="TM_PBP2"/>
    <property type="match status" value="1"/>
</dbReference>
<dbReference type="Gene3D" id="1.10.3720.10">
    <property type="entry name" value="MetI-like"/>
    <property type="match status" value="1"/>
</dbReference>
<evidence type="ECO:0000256" key="1">
    <source>
        <dbReference type="ARBA" id="ARBA00004651"/>
    </source>
</evidence>
<dbReference type="Pfam" id="PF00528">
    <property type="entry name" value="BPD_transp_1"/>
    <property type="match status" value="1"/>
</dbReference>
<dbReference type="GO" id="GO:0005886">
    <property type="term" value="C:plasma membrane"/>
    <property type="evidence" value="ECO:0007669"/>
    <property type="project" value="UniProtKB-SubCell"/>
</dbReference>
<dbReference type="EMBL" id="JADIMF010000050">
    <property type="protein sequence ID" value="MBO8468771.1"/>
    <property type="molecule type" value="Genomic_DNA"/>
</dbReference>
<comment type="similarity">
    <text evidence="7">Belongs to the binding-protein-dependent transport system permease family.</text>
</comment>
<keyword evidence="3" id="KW-1003">Cell membrane</keyword>
<evidence type="ECO:0000256" key="3">
    <source>
        <dbReference type="ARBA" id="ARBA00022475"/>
    </source>
</evidence>
<sequence>MEKSIRRYFALFALPGLICFFISFVIPFIWGLVLSFCSFTTITDVTFTGLDNYIKAFTIDNYFTNAFVFTLLFTIVSVILINVIAFAFALLLTRNIPGTNAFRTIIFMPNLIGGIVLGWIWNVIINGILAAFQMNIMSDTKFGFWGLVILMLWQNAGYMMVIYIAAIQNIPQDELEAAAIDGANGWITLTRIIIPSVMPSITICLFLTLTNCFKLYDQNLALTAGNPNHGTEMLAMNIFNTFYSRVGFEGVGQAKAVIFTIVVALIALLQLAVTRKKEEAL</sequence>
<dbReference type="SUPFAM" id="SSF161098">
    <property type="entry name" value="MetI-like"/>
    <property type="match status" value="1"/>
</dbReference>
<evidence type="ECO:0000256" key="2">
    <source>
        <dbReference type="ARBA" id="ARBA00022448"/>
    </source>
</evidence>
<evidence type="ECO:0000313" key="9">
    <source>
        <dbReference type="EMBL" id="MBO8468771.1"/>
    </source>
</evidence>
<keyword evidence="4 7" id="KW-0812">Transmembrane</keyword>
<dbReference type="InterPro" id="IPR051393">
    <property type="entry name" value="ABC_transporter_permease"/>
</dbReference>
<comment type="caution">
    <text evidence="9">The sequence shown here is derived from an EMBL/GenBank/DDBJ whole genome shotgun (WGS) entry which is preliminary data.</text>
</comment>
<keyword evidence="5 7" id="KW-1133">Transmembrane helix</keyword>
<name>A0A9D9IAP7_9SPIO</name>
<dbReference type="AlphaFoldDB" id="A0A9D9IAP7"/>
<feature type="transmembrane region" description="Helical" evidence="7">
    <location>
        <begin position="144"/>
        <end position="167"/>
    </location>
</feature>
<dbReference type="PANTHER" id="PTHR30193">
    <property type="entry name" value="ABC TRANSPORTER PERMEASE PROTEIN"/>
    <property type="match status" value="1"/>
</dbReference>
<reference evidence="9" key="1">
    <citation type="submission" date="2020-10" db="EMBL/GenBank/DDBJ databases">
        <authorList>
            <person name="Gilroy R."/>
        </authorList>
    </citation>
    <scope>NUCLEOTIDE SEQUENCE</scope>
    <source>
        <strain evidence="9">14700</strain>
    </source>
</reference>
<feature type="domain" description="ABC transmembrane type-1" evidence="8">
    <location>
        <begin position="67"/>
        <end position="270"/>
    </location>
</feature>
<protein>
    <submittedName>
        <fullName evidence="9">Sugar ABC transporter permease</fullName>
    </submittedName>
</protein>
<proteinExistence type="inferred from homology"/>
<dbReference type="InterPro" id="IPR035906">
    <property type="entry name" value="MetI-like_sf"/>
</dbReference>
<feature type="transmembrane region" description="Helical" evidence="7">
    <location>
        <begin position="105"/>
        <end position="132"/>
    </location>
</feature>
<keyword evidence="2 7" id="KW-0813">Transport</keyword>
<comment type="subcellular location">
    <subcellularLocation>
        <location evidence="1 7">Cell membrane</location>
        <topology evidence="1 7">Multi-pass membrane protein</topology>
    </subcellularLocation>
</comment>
<reference evidence="9" key="2">
    <citation type="journal article" date="2021" name="PeerJ">
        <title>Extensive microbial diversity within the chicken gut microbiome revealed by metagenomics and culture.</title>
        <authorList>
            <person name="Gilroy R."/>
            <person name="Ravi A."/>
            <person name="Getino M."/>
            <person name="Pursley I."/>
            <person name="Horton D.L."/>
            <person name="Alikhan N.F."/>
            <person name="Baker D."/>
            <person name="Gharbi K."/>
            <person name="Hall N."/>
            <person name="Watson M."/>
            <person name="Adriaenssens E.M."/>
            <person name="Foster-Nyarko E."/>
            <person name="Jarju S."/>
            <person name="Secka A."/>
            <person name="Antonio M."/>
            <person name="Oren A."/>
            <person name="Chaudhuri R.R."/>
            <person name="La Ragione R."/>
            <person name="Hildebrand F."/>
            <person name="Pallen M.J."/>
        </authorList>
    </citation>
    <scope>NUCLEOTIDE SEQUENCE</scope>
    <source>
        <strain evidence="9">14700</strain>
    </source>
</reference>
<dbReference type="PROSITE" id="PS50928">
    <property type="entry name" value="ABC_TM1"/>
    <property type="match status" value="1"/>
</dbReference>
<dbReference type="InterPro" id="IPR000515">
    <property type="entry name" value="MetI-like"/>
</dbReference>
<dbReference type="Proteomes" id="UP000810292">
    <property type="component" value="Unassembled WGS sequence"/>
</dbReference>
<feature type="transmembrane region" description="Helical" evidence="7">
    <location>
        <begin position="188"/>
        <end position="209"/>
    </location>
</feature>
<accession>A0A9D9IAP7</accession>
<gene>
    <name evidence="9" type="ORF">IAA72_03175</name>
</gene>
<dbReference type="GO" id="GO:0055085">
    <property type="term" value="P:transmembrane transport"/>
    <property type="evidence" value="ECO:0007669"/>
    <property type="project" value="InterPro"/>
</dbReference>
<feature type="transmembrane region" description="Helical" evidence="7">
    <location>
        <begin position="62"/>
        <end position="93"/>
    </location>
</feature>
<evidence type="ECO:0000256" key="4">
    <source>
        <dbReference type="ARBA" id="ARBA00022692"/>
    </source>
</evidence>
<evidence type="ECO:0000313" key="10">
    <source>
        <dbReference type="Proteomes" id="UP000810292"/>
    </source>
</evidence>
<evidence type="ECO:0000259" key="8">
    <source>
        <dbReference type="PROSITE" id="PS50928"/>
    </source>
</evidence>
<feature type="transmembrane region" description="Helical" evidence="7">
    <location>
        <begin position="12"/>
        <end position="42"/>
    </location>
</feature>
<keyword evidence="6 7" id="KW-0472">Membrane</keyword>
<evidence type="ECO:0000256" key="5">
    <source>
        <dbReference type="ARBA" id="ARBA00022989"/>
    </source>
</evidence>
<dbReference type="PANTHER" id="PTHR30193:SF37">
    <property type="entry name" value="INNER MEMBRANE ABC TRANSPORTER PERMEASE PROTEIN YCJO"/>
    <property type="match status" value="1"/>
</dbReference>
<feature type="transmembrane region" description="Helical" evidence="7">
    <location>
        <begin position="256"/>
        <end position="273"/>
    </location>
</feature>
<evidence type="ECO:0000256" key="7">
    <source>
        <dbReference type="RuleBase" id="RU363032"/>
    </source>
</evidence>
<organism evidence="9 10">
    <name type="scientific">Candidatus Ornithospirochaeta stercoravium</name>
    <dbReference type="NCBI Taxonomy" id="2840897"/>
    <lineage>
        <taxon>Bacteria</taxon>
        <taxon>Pseudomonadati</taxon>
        <taxon>Spirochaetota</taxon>
        <taxon>Spirochaetia</taxon>
        <taxon>Spirochaetales</taxon>
        <taxon>Spirochaetaceae</taxon>
        <taxon>Spirochaetaceae incertae sedis</taxon>
        <taxon>Candidatus Ornithospirochaeta</taxon>
    </lineage>
</organism>